<reference evidence="3 4" key="1">
    <citation type="submission" date="2019-02" db="EMBL/GenBank/DDBJ databases">
        <title>Bacterial novel species Mucilaginibacter sp. 17JY9-4 isolated from soil.</title>
        <authorList>
            <person name="Jung H.-Y."/>
        </authorList>
    </citation>
    <scope>NUCLEOTIDE SEQUENCE [LARGE SCALE GENOMIC DNA]</scope>
    <source>
        <strain evidence="3 4">17JY9-4</strain>
    </source>
</reference>
<feature type="transmembrane region" description="Helical" evidence="1">
    <location>
        <begin position="127"/>
        <end position="147"/>
    </location>
</feature>
<feature type="transmembrane region" description="Helical" evidence="1">
    <location>
        <begin position="63"/>
        <end position="81"/>
    </location>
</feature>
<dbReference type="AlphaFoldDB" id="A0A4Q5LLP0"/>
<evidence type="ECO:0000256" key="1">
    <source>
        <dbReference type="SAM" id="Phobius"/>
    </source>
</evidence>
<dbReference type="SMART" id="SM00014">
    <property type="entry name" value="acidPPc"/>
    <property type="match status" value="1"/>
</dbReference>
<evidence type="ECO:0000259" key="2">
    <source>
        <dbReference type="SMART" id="SM00014"/>
    </source>
</evidence>
<feature type="domain" description="Phosphatidic acid phosphatase type 2/haloperoxidase" evidence="2">
    <location>
        <begin position="86"/>
        <end position="202"/>
    </location>
</feature>
<feature type="transmembrane region" description="Helical" evidence="1">
    <location>
        <begin position="7"/>
        <end position="30"/>
    </location>
</feature>
<dbReference type="EMBL" id="SEWG01000003">
    <property type="protein sequence ID" value="RYU90664.1"/>
    <property type="molecule type" value="Genomic_DNA"/>
</dbReference>
<dbReference type="RefSeq" id="WP_129876215.1">
    <property type="nucleotide sequence ID" value="NZ_SEWG01000003.1"/>
</dbReference>
<sequence length="221" mass="25110">MNIRRQHILLLVLTLIIAGFIGLSVLVVLYPAMSIDVRVSHEIQEHQNAFFDQLMYLISTPGYMPESVIMVAVTSVIFFLFKYKKAAAYVLATGLASLISTIVKALVNRPRPSKDLVRILHDTAQQSFPSGHMLFYVVFFGFMMLLMFQLDHLPKVLRYSVGVISLFLILTIPFSRIYMGAHWFTDVVGGFLLGLLCLYLLSWFYLRKPADKQEAPVAETK</sequence>
<dbReference type="Pfam" id="PF01569">
    <property type="entry name" value="PAP2"/>
    <property type="match status" value="1"/>
</dbReference>
<dbReference type="PANTHER" id="PTHR14969:SF13">
    <property type="entry name" value="AT30094P"/>
    <property type="match status" value="1"/>
</dbReference>
<dbReference type="CDD" id="cd03392">
    <property type="entry name" value="PAP2_like_2"/>
    <property type="match status" value="1"/>
</dbReference>
<name>A0A4Q5LLP0_9SPHI</name>
<evidence type="ECO:0000313" key="4">
    <source>
        <dbReference type="Proteomes" id="UP000293331"/>
    </source>
</evidence>
<evidence type="ECO:0000313" key="3">
    <source>
        <dbReference type="EMBL" id="RYU90664.1"/>
    </source>
</evidence>
<feature type="transmembrane region" description="Helical" evidence="1">
    <location>
        <begin position="159"/>
        <end position="181"/>
    </location>
</feature>
<proteinExistence type="predicted"/>
<keyword evidence="1" id="KW-1133">Transmembrane helix</keyword>
<accession>A0A4Q5LLP0</accession>
<dbReference type="Proteomes" id="UP000293331">
    <property type="component" value="Unassembled WGS sequence"/>
</dbReference>
<gene>
    <name evidence="3" type="ORF">EWM62_08410</name>
</gene>
<dbReference type="InterPro" id="IPR000326">
    <property type="entry name" value="PAP2/HPO"/>
</dbReference>
<feature type="transmembrane region" description="Helical" evidence="1">
    <location>
        <begin position="187"/>
        <end position="206"/>
    </location>
</feature>
<keyword evidence="1" id="KW-0812">Transmembrane</keyword>
<dbReference type="PANTHER" id="PTHR14969">
    <property type="entry name" value="SPHINGOSINE-1-PHOSPHATE PHOSPHOHYDROLASE"/>
    <property type="match status" value="1"/>
</dbReference>
<dbReference type="OrthoDB" id="9773582at2"/>
<dbReference type="Gene3D" id="1.20.144.10">
    <property type="entry name" value="Phosphatidic acid phosphatase type 2/haloperoxidase"/>
    <property type="match status" value="2"/>
</dbReference>
<keyword evidence="4" id="KW-1185">Reference proteome</keyword>
<comment type="caution">
    <text evidence="3">The sequence shown here is derived from an EMBL/GenBank/DDBJ whole genome shotgun (WGS) entry which is preliminary data.</text>
</comment>
<keyword evidence="1" id="KW-0472">Membrane</keyword>
<dbReference type="SUPFAM" id="SSF48317">
    <property type="entry name" value="Acid phosphatase/Vanadium-dependent haloperoxidase"/>
    <property type="match status" value="1"/>
</dbReference>
<dbReference type="InterPro" id="IPR036938">
    <property type="entry name" value="PAP2/HPO_sf"/>
</dbReference>
<organism evidence="3 4">
    <name type="scientific">Mucilaginibacter terrigena</name>
    <dbReference type="NCBI Taxonomy" id="2492395"/>
    <lineage>
        <taxon>Bacteria</taxon>
        <taxon>Pseudomonadati</taxon>
        <taxon>Bacteroidota</taxon>
        <taxon>Sphingobacteriia</taxon>
        <taxon>Sphingobacteriales</taxon>
        <taxon>Sphingobacteriaceae</taxon>
        <taxon>Mucilaginibacter</taxon>
    </lineage>
</organism>
<feature type="transmembrane region" description="Helical" evidence="1">
    <location>
        <begin position="88"/>
        <end position="107"/>
    </location>
</feature>
<protein>
    <submittedName>
        <fullName evidence="3">Phosphatase PAP2 family protein</fullName>
    </submittedName>
</protein>